<evidence type="ECO:0000256" key="9">
    <source>
        <dbReference type="PIRSR" id="PIRSR601088-2"/>
    </source>
</evidence>
<dbReference type="CDD" id="cd05297">
    <property type="entry name" value="GH4_alpha_glucosidase_galactosidase"/>
    <property type="match status" value="1"/>
</dbReference>
<dbReference type="PANTHER" id="PTHR32092">
    <property type="entry name" value="6-PHOSPHO-BETA-GLUCOSIDASE-RELATED"/>
    <property type="match status" value="1"/>
</dbReference>
<feature type="binding site" evidence="10">
    <location>
        <position position="210"/>
    </location>
    <ligand>
        <name>Mn(2+)</name>
        <dbReference type="ChEBI" id="CHEBI:29035"/>
    </ligand>
</feature>
<comment type="cofactor">
    <cofactor evidence="11">
        <name>NAD(+)</name>
        <dbReference type="ChEBI" id="CHEBI:57540"/>
    </cofactor>
    <text evidence="11">Binds 1 NAD(+) per subunit.</text>
</comment>
<dbReference type="PATRIC" id="fig|1123384.7.peg.1463"/>
<sequence>MKITIIGAGSVRFAQQIIGDIAQTEELSKSDTHICLMDINEERLNASYVLAKKYVHELGSPVKIVKTAQMDEAIEGADFVINTAFPYDPRHHEDGFRRWDAVTEIAEKHGYYRGIDSQKLSMVSTYTYVLSSYPDIKLAIDIAKKMERLAPSAYLMQTANPVFEITQAVRRTTKVNIVGFCHGVAGVYEVFERLKLEPEKVDWQVAGVNHGIWLNRFRYEGKDAYPLLDEWIEKELPHWKAKSPWDIQMSPCAMDMYRFYGMLPIGDTVRNGTWKYHYNLETKRRWFGEFGGIDNEVERPKLHELLRNARKRLIELARQVELDPSVKLTEAFAEIFRKGRMSGEQHVPFINAISNNKKVRLFLNVENQGTLKDFPDDLVMELPVWVDKEGIHREKVEPDLTERIKKFYLWPRILRMEWNLEAFFSRDRKVLEEILIRDPRTRSYEQVVAVIDEILSLPFNEELRKHYSV</sequence>
<dbReference type="OrthoDB" id="9808275at2"/>
<evidence type="ECO:0000256" key="11">
    <source>
        <dbReference type="RuleBase" id="RU361152"/>
    </source>
</evidence>
<dbReference type="InterPro" id="IPR053715">
    <property type="entry name" value="GH4_Enzyme_sf"/>
</dbReference>
<dbReference type="InterPro" id="IPR015955">
    <property type="entry name" value="Lactate_DH/Glyco_Ohase_4_C"/>
</dbReference>
<dbReference type="PRINTS" id="PR00732">
    <property type="entry name" value="GLHYDRLASE4"/>
</dbReference>
<dbReference type="EMBL" id="CP007141">
    <property type="protein sequence ID" value="AJC74024.1"/>
    <property type="molecule type" value="Genomic_DNA"/>
</dbReference>
<comment type="cofactor">
    <cofactor evidence="1">
        <name>Mn(2+)</name>
        <dbReference type="ChEBI" id="CHEBI:29035"/>
    </cofactor>
</comment>
<evidence type="ECO:0000256" key="7">
    <source>
        <dbReference type="ARBA" id="ARBA00023277"/>
    </source>
</evidence>
<keyword evidence="7" id="KW-0119">Carbohydrate metabolism</keyword>
<dbReference type="PANTHER" id="PTHR32092:SF3">
    <property type="entry name" value="PUTATIVE-RELATED"/>
    <property type="match status" value="1"/>
</dbReference>
<keyword evidence="10" id="KW-0170">Cobalt</keyword>
<evidence type="ECO:0000256" key="4">
    <source>
        <dbReference type="ARBA" id="ARBA00022801"/>
    </source>
</evidence>
<proteinExistence type="inferred from homology"/>
<name>A0A0X1KS63_9THEM</name>
<gene>
    <name evidence="13" type="ORF">AJ81_07280</name>
</gene>
<dbReference type="GO" id="GO:0046872">
    <property type="term" value="F:metal ion binding"/>
    <property type="evidence" value="ECO:0007669"/>
    <property type="project" value="UniProtKB-KW"/>
</dbReference>
<evidence type="ECO:0000259" key="12">
    <source>
        <dbReference type="Pfam" id="PF11975"/>
    </source>
</evidence>
<dbReference type="Proteomes" id="UP000077469">
    <property type="component" value="Chromosome"/>
</dbReference>
<dbReference type="GO" id="GO:0005975">
    <property type="term" value="P:carbohydrate metabolic process"/>
    <property type="evidence" value="ECO:0007669"/>
    <property type="project" value="InterPro"/>
</dbReference>
<keyword evidence="4 11" id="KW-0378">Hydrolase</keyword>
<evidence type="ECO:0000256" key="5">
    <source>
        <dbReference type="ARBA" id="ARBA00023027"/>
    </source>
</evidence>
<dbReference type="GO" id="GO:0016616">
    <property type="term" value="F:oxidoreductase activity, acting on the CH-OH group of donors, NAD or NADP as acceptor"/>
    <property type="evidence" value="ECO:0007669"/>
    <property type="project" value="InterPro"/>
</dbReference>
<keyword evidence="8 11" id="KW-0326">Glycosidase</keyword>
<dbReference type="PaxDb" id="1123384-AJ81_07280"/>
<evidence type="ECO:0000256" key="10">
    <source>
        <dbReference type="PIRSR" id="PIRSR601088-3"/>
    </source>
</evidence>
<feature type="domain" description="Glycosyl hydrolase family 4 C-terminal" evidence="12">
    <location>
        <begin position="205"/>
        <end position="441"/>
    </location>
</feature>
<evidence type="ECO:0000313" key="13">
    <source>
        <dbReference type="EMBL" id="AJC74024.1"/>
    </source>
</evidence>
<keyword evidence="5 11" id="KW-0520">NAD</keyword>
<feature type="binding site" evidence="9">
    <location>
        <position position="160"/>
    </location>
    <ligand>
        <name>substrate</name>
    </ligand>
</feature>
<keyword evidence="10" id="KW-0408">Iron</keyword>
<protein>
    <submittedName>
        <fullName evidence="13">Alpha-glucosidase</fullName>
    </submittedName>
</protein>
<keyword evidence="3 10" id="KW-0479">Metal-binding</keyword>
<dbReference type="GO" id="GO:0004553">
    <property type="term" value="F:hydrolase activity, hydrolyzing O-glycosyl compounds"/>
    <property type="evidence" value="ECO:0007669"/>
    <property type="project" value="InterPro"/>
</dbReference>
<dbReference type="InterPro" id="IPR022616">
    <property type="entry name" value="Glyco_hydro_4_C"/>
</dbReference>
<dbReference type="InterPro" id="IPR053487">
    <property type="entry name" value="Alpha-glycosidase"/>
</dbReference>
<evidence type="ECO:0000256" key="6">
    <source>
        <dbReference type="ARBA" id="ARBA00023211"/>
    </source>
</evidence>
<dbReference type="RefSeq" id="WP_031504326.1">
    <property type="nucleotide sequence ID" value="NC_022795.1"/>
</dbReference>
<accession>A0A0X1KS63</accession>
<dbReference type="SUPFAM" id="SSF51735">
    <property type="entry name" value="NAD(P)-binding Rossmann-fold domains"/>
    <property type="match status" value="1"/>
</dbReference>
<keyword evidence="14" id="KW-1185">Reference proteome</keyword>
<feature type="binding site" evidence="10">
    <location>
        <position position="181"/>
    </location>
    <ligand>
        <name>Mn(2+)</name>
        <dbReference type="ChEBI" id="CHEBI:29035"/>
    </ligand>
</feature>
<evidence type="ECO:0000256" key="8">
    <source>
        <dbReference type="ARBA" id="ARBA00023295"/>
    </source>
</evidence>
<dbReference type="AlphaFoldDB" id="A0A0X1KS63"/>
<dbReference type="STRING" id="1123384.AJ81_07280"/>
<keyword evidence="10" id="KW-0533">Nickel</keyword>
<dbReference type="SUPFAM" id="SSF56327">
    <property type="entry name" value="LDH C-terminal domain-like"/>
    <property type="match status" value="1"/>
</dbReference>
<dbReference type="NCBIfam" id="NF041089">
    <property type="entry name" value="alpha_gluc_AglA"/>
    <property type="match status" value="1"/>
</dbReference>
<organism evidence="13 14">
    <name type="scientific">Pseudothermotoga hypogea DSM 11164 = NBRC 106472</name>
    <dbReference type="NCBI Taxonomy" id="1123384"/>
    <lineage>
        <taxon>Bacteria</taxon>
        <taxon>Thermotogati</taxon>
        <taxon>Thermotogota</taxon>
        <taxon>Thermotogae</taxon>
        <taxon>Thermotogales</taxon>
        <taxon>Thermotogaceae</taxon>
        <taxon>Pseudothermotoga</taxon>
    </lineage>
</organism>
<dbReference type="InterPro" id="IPR036291">
    <property type="entry name" value="NAD(P)-bd_dom_sf"/>
</dbReference>
<keyword evidence="6 10" id="KW-0464">Manganese</keyword>
<dbReference type="Gene3D" id="3.90.1820.10">
    <property type="entry name" value="AglA-like glucosidase"/>
    <property type="match status" value="1"/>
</dbReference>
<dbReference type="Pfam" id="PF11975">
    <property type="entry name" value="Glyco_hydro_4C"/>
    <property type="match status" value="1"/>
</dbReference>
<evidence type="ECO:0000313" key="14">
    <source>
        <dbReference type="Proteomes" id="UP000077469"/>
    </source>
</evidence>
<evidence type="ECO:0000256" key="3">
    <source>
        <dbReference type="ARBA" id="ARBA00022723"/>
    </source>
</evidence>
<dbReference type="KEGG" id="phy:AJ81_07280"/>
<evidence type="ECO:0000256" key="2">
    <source>
        <dbReference type="ARBA" id="ARBA00010141"/>
    </source>
</evidence>
<evidence type="ECO:0000256" key="1">
    <source>
        <dbReference type="ARBA" id="ARBA00001936"/>
    </source>
</evidence>
<reference evidence="13 14" key="1">
    <citation type="submission" date="2014-01" db="EMBL/GenBank/DDBJ databases">
        <title>Genome sequencing of Thermotog hypogea.</title>
        <authorList>
            <person name="Zhang X."/>
            <person name="Alvare G."/>
            <person name="Fristensky B."/>
            <person name="Chen L."/>
            <person name="Suen T."/>
            <person name="Chen Q."/>
            <person name="Ma K."/>
        </authorList>
    </citation>
    <scope>NUCLEOTIDE SEQUENCE [LARGE SCALE GENOMIC DNA]</scope>
    <source>
        <strain evidence="13 14">DSM 11164</strain>
    </source>
</reference>
<dbReference type="InterPro" id="IPR001088">
    <property type="entry name" value="Glyco_hydro_4"/>
</dbReference>
<comment type="similarity">
    <text evidence="2 11">Belongs to the glycosyl hydrolase 4 family.</text>
</comment>
<dbReference type="Pfam" id="PF02056">
    <property type="entry name" value="Glyco_hydro_4"/>
    <property type="match status" value="1"/>
</dbReference>